<proteinExistence type="inferred from homology"/>
<dbReference type="PANTHER" id="PTHR23502:SF74">
    <property type="entry name" value="MAJOR FACILITATOR SUPERFAMILY (MFS) PROFILE DOMAIN-CONTAINING PROTEIN"/>
    <property type="match status" value="1"/>
</dbReference>
<feature type="compositionally biased region" description="Polar residues" evidence="6">
    <location>
        <begin position="1"/>
        <end position="18"/>
    </location>
</feature>
<keyword evidence="3 7" id="KW-0812">Transmembrane</keyword>
<comment type="caution">
    <text evidence="9">The sequence shown here is derived from an EMBL/GenBank/DDBJ whole genome shotgun (WGS) entry which is preliminary data.</text>
</comment>
<feature type="transmembrane region" description="Helical" evidence="7">
    <location>
        <begin position="247"/>
        <end position="268"/>
    </location>
</feature>
<evidence type="ECO:0000313" key="10">
    <source>
        <dbReference type="Proteomes" id="UP001316803"/>
    </source>
</evidence>
<feature type="domain" description="Major facilitator superfamily (MFS) profile" evidence="8">
    <location>
        <begin position="92"/>
        <end position="528"/>
    </location>
</feature>
<feature type="transmembrane region" description="Helical" evidence="7">
    <location>
        <begin position="433"/>
        <end position="457"/>
    </location>
</feature>
<dbReference type="PROSITE" id="PS50850">
    <property type="entry name" value="MFS"/>
    <property type="match status" value="1"/>
</dbReference>
<name>A0AAN8EUJ8_9EURO</name>
<keyword evidence="4 7" id="KW-1133">Transmembrane helix</keyword>
<dbReference type="Pfam" id="PF07690">
    <property type="entry name" value="MFS_1"/>
    <property type="match status" value="1"/>
</dbReference>
<keyword evidence="5 7" id="KW-0472">Membrane</keyword>
<protein>
    <recommendedName>
        <fullName evidence="8">Major facilitator superfamily (MFS) profile domain-containing protein</fullName>
    </recommendedName>
</protein>
<dbReference type="AlphaFoldDB" id="A0AAN8EUJ8"/>
<evidence type="ECO:0000256" key="4">
    <source>
        <dbReference type="ARBA" id="ARBA00022989"/>
    </source>
</evidence>
<dbReference type="Gene3D" id="1.20.1250.20">
    <property type="entry name" value="MFS general substrate transporter like domains"/>
    <property type="match status" value="1"/>
</dbReference>
<feature type="region of interest" description="Disordered" evidence="6">
    <location>
        <begin position="1"/>
        <end position="69"/>
    </location>
</feature>
<feature type="transmembrane region" description="Helical" evidence="7">
    <location>
        <begin position="219"/>
        <end position="241"/>
    </location>
</feature>
<dbReference type="GO" id="GO:0022857">
    <property type="term" value="F:transmembrane transporter activity"/>
    <property type="evidence" value="ECO:0007669"/>
    <property type="project" value="InterPro"/>
</dbReference>
<comment type="similarity">
    <text evidence="2">Belongs to the major facilitator superfamily.</text>
</comment>
<evidence type="ECO:0000256" key="5">
    <source>
        <dbReference type="ARBA" id="ARBA00023136"/>
    </source>
</evidence>
<feature type="transmembrane region" description="Helical" evidence="7">
    <location>
        <begin position="464"/>
        <end position="486"/>
    </location>
</feature>
<feature type="transmembrane region" description="Helical" evidence="7">
    <location>
        <begin position="185"/>
        <end position="207"/>
    </location>
</feature>
<evidence type="ECO:0000313" key="9">
    <source>
        <dbReference type="EMBL" id="KAK5952408.1"/>
    </source>
</evidence>
<feature type="transmembrane region" description="Helical" evidence="7">
    <location>
        <begin position="498"/>
        <end position="523"/>
    </location>
</feature>
<dbReference type="CDD" id="cd17323">
    <property type="entry name" value="MFS_Tpo1_MDR_like"/>
    <property type="match status" value="1"/>
</dbReference>
<evidence type="ECO:0000259" key="8">
    <source>
        <dbReference type="PROSITE" id="PS50850"/>
    </source>
</evidence>
<evidence type="ECO:0000256" key="3">
    <source>
        <dbReference type="ARBA" id="ARBA00022692"/>
    </source>
</evidence>
<evidence type="ECO:0000256" key="1">
    <source>
        <dbReference type="ARBA" id="ARBA00004651"/>
    </source>
</evidence>
<evidence type="ECO:0000256" key="6">
    <source>
        <dbReference type="SAM" id="MobiDB-lite"/>
    </source>
</evidence>
<dbReference type="Proteomes" id="UP001316803">
    <property type="component" value="Unassembled WGS sequence"/>
</dbReference>
<sequence>MDNSSPRLTGTTSSSQTLHENEAVSPPPRVSDSNKDIGESDPVVRDRPLVQDKGLGTQGEDEEERAGSKQVITLSLSDPEHPNNWSKWKKTLVVSGGIMTVIHSTLSSSLPSNAIQYITRTFGVTSQIQQVLPISTFLMGYVFAPTLCGPLSENFGRKPVMLVSFLLFTIWTMACAVAPTWGSFLFFRFMCGVTASAPIACVSGIFADINADPRKRGRTMALFMSATTLGPVCAPPISGFFAQNTTWRWVFGFGTIFAAATIPFVVFLPETYAPILASKRAAKLRKETGNQNIIAQSDLQKKSFKYVMSVVMTRPFRMLFRELIVSTTCLYLALCYGIFYLYFEAYPIIFLGPDSVYNYSPGIAGLTFLPIGIGAVLAMGLFMIWDWFLARAQARKEPWSQREESRRLPLALVGGPLYGISIFWLGWSARPGVFWLAPVASGITFGIGFMLIFMAMLNYLSDAYMTFAASAQGIASTCRSLLGVLLPLAAHTMFQNLGIAWACSTLGFLSLLLAMVPVLFIIFGERIRANSKFCQELKALHEKELEEKESSEQSTSQQV</sequence>
<dbReference type="EMBL" id="JAKLMC020000015">
    <property type="protein sequence ID" value="KAK5952408.1"/>
    <property type="molecule type" value="Genomic_DNA"/>
</dbReference>
<feature type="transmembrane region" description="Helical" evidence="7">
    <location>
        <begin position="323"/>
        <end position="343"/>
    </location>
</feature>
<comment type="subcellular location">
    <subcellularLocation>
        <location evidence="1">Cell membrane</location>
        <topology evidence="1">Multi-pass membrane protein</topology>
    </subcellularLocation>
</comment>
<organism evidence="9 10">
    <name type="scientific">Knufia fluminis</name>
    <dbReference type="NCBI Taxonomy" id="191047"/>
    <lineage>
        <taxon>Eukaryota</taxon>
        <taxon>Fungi</taxon>
        <taxon>Dikarya</taxon>
        <taxon>Ascomycota</taxon>
        <taxon>Pezizomycotina</taxon>
        <taxon>Eurotiomycetes</taxon>
        <taxon>Chaetothyriomycetidae</taxon>
        <taxon>Chaetothyriales</taxon>
        <taxon>Trichomeriaceae</taxon>
        <taxon>Knufia</taxon>
    </lineage>
</organism>
<feature type="transmembrane region" description="Helical" evidence="7">
    <location>
        <begin position="363"/>
        <end position="388"/>
    </location>
</feature>
<dbReference type="SUPFAM" id="SSF103473">
    <property type="entry name" value="MFS general substrate transporter"/>
    <property type="match status" value="1"/>
</dbReference>
<dbReference type="GO" id="GO:0005886">
    <property type="term" value="C:plasma membrane"/>
    <property type="evidence" value="ECO:0007669"/>
    <property type="project" value="UniProtKB-SubCell"/>
</dbReference>
<accession>A0AAN8EUJ8</accession>
<dbReference type="InterPro" id="IPR036259">
    <property type="entry name" value="MFS_trans_sf"/>
</dbReference>
<feature type="transmembrane region" description="Helical" evidence="7">
    <location>
        <begin position="130"/>
        <end position="148"/>
    </location>
</feature>
<dbReference type="FunFam" id="1.20.1250.20:FF:000082">
    <property type="entry name" value="MFS multidrug transporter, putative"/>
    <property type="match status" value="1"/>
</dbReference>
<feature type="transmembrane region" description="Helical" evidence="7">
    <location>
        <begin position="160"/>
        <end position="179"/>
    </location>
</feature>
<reference evidence="9 10" key="1">
    <citation type="submission" date="2022-12" db="EMBL/GenBank/DDBJ databases">
        <title>Genomic features and morphological characterization of a novel Knufia sp. strain isolated from spacecraft assembly facility.</title>
        <authorList>
            <person name="Teixeira M."/>
            <person name="Chander A.M."/>
            <person name="Stajich J.E."/>
            <person name="Venkateswaran K."/>
        </authorList>
    </citation>
    <scope>NUCLEOTIDE SEQUENCE [LARGE SCALE GENOMIC DNA]</scope>
    <source>
        <strain evidence="9 10">FJI-L2-BK-P2</strain>
    </source>
</reference>
<keyword evidence="10" id="KW-1185">Reference proteome</keyword>
<dbReference type="PANTHER" id="PTHR23502">
    <property type="entry name" value="MAJOR FACILITATOR SUPERFAMILY"/>
    <property type="match status" value="1"/>
</dbReference>
<dbReference type="InterPro" id="IPR011701">
    <property type="entry name" value="MFS"/>
</dbReference>
<evidence type="ECO:0000256" key="7">
    <source>
        <dbReference type="SAM" id="Phobius"/>
    </source>
</evidence>
<evidence type="ECO:0000256" key="2">
    <source>
        <dbReference type="ARBA" id="ARBA00008335"/>
    </source>
</evidence>
<dbReference type="InterPro" id="IPR020846">
    <property type="entry name" value="MFS_dom"/>
</dbReference>
<feature type="compositionally biased region" description="Basic and acidic residues" evidence="6">
    <location>
        <begin position="32"/>
        <end position="50"/>
    </location>
</feature>
<feature type="transmembrane region" description="Helical" evidence="7">
    <location>
        <begin position="408"/>
        <end position="427"/>
    </location>
</feature>
<gene>
    <name evidence="9" type="ORF">OHC33_006451</name>
</gene>
<feature type="transmembrane region" description="Helical" evidence="7">
    <location>
        <begin position="91"/>
        <end position="110"/>
    </location>
</feature>